<dbReference type="OrthoDB" id="2010461at2759"/>
<comment type="caution">
    <text evidence="2">The sequence shown here is derived from an EMBL/GenBank/DDBJ whole genome shotgun (WGS) entry which is preliminary data.</text>
</comment>
<dbReference type="EMBL" id="CM035406">
    <property type="protein sequence ID" value="KAH7446401.1"/>
    <property type="molecule type" value="Genomic_DNA"/>
</dbReference>
<feature type="region of interest" description="Disordered" evidence="1">
    <location>
        <begin position="317"/>
        <end position="358"/>
    </location>
</feature>
<protein>
    <submittedName>
        <fullName evidence="2">Uncharacterized protein</fullName>
    </submittedName>
</protein>
<sequence length="414" mass="45119">MDLLAPCRSCLQCLPFFQAFSPPSPRLPAPSTPLEGGSDVDRPSEPVKQLDSSVADCELTMGGRPHEVEDGDKPLPPSQLDVGRPCSQQVDTAYALSPVDGIVIAPSVSSLPSDVQVCTLPDEEDAWAEKTEVPSFELPPIPFLNDITFDTSGVNLSQVPVTPALFGPGYNAKPGKLYPSPQLFPPEDGCEQRGHNSLSHGHAASDGGDDHVHSHSHSAQQSADVRHDNLQDQEYNISYDGSSLLSQGDSLPHDSHSLTHHNQHIAHDIHAAKQKPISNLYHGHVSSPQSNAHAMSNDVNNSQCVESAQLKPLEEAHLDKDDDHCDDDDDDDEKGDDLGPQQPHRRRIHLKGSLSGIKKGIKERIKKGQHHLKEEGSRHLHNFMDNINKQAQQIEQSGAFSIVPRGEAEVKLIH</sequence>
<reference evidence="2" key="1">
    <citation type="submission" date="2021-08" db="EMBL/GenBank/DDBJ databases">
        <title>WGS assembly of Ceratopteris richardii.</title>
        <authorList>
            <person name="Marchant D.B."/>
            <person name="Chen G."/>
            <person name="Jenkins J."/>
            <person name="Shu S."/>
            <person name="Leebens-Mack J."/>
            <person name="Grimwood J."/>
            <person name="Schmutz J."/>
            <person name="Soltis P."/>
            <person name="Soltis D."/>
            <person name="Chen Z.-H."/>
        </authorList>
    </citation>
    <scope>NUCLEOTIDE SEQUENCE</scope>
    <source>
        <strain evidence="2">Whitten #5841</strain>
        <tissue evidence="2">Leaf</tissue>
    </source>
</reference>
<organism evidence="2 3">
    <name type="scientific">Ceratopteris richardii</name>
    <name type="common">Triangle waterfern</name>
    <dbReference type="NCBI Taxonomy" id="49495"/>
    <lineage>
        <taxon>Eukaryota</taxon>
        <taxon>Viridiplantae</taxon>
        <taxon>Streptophyta</taxon>
        <taxon>Embryophyta</taxon>
        <taxon>Tracheophyta</taxon>
        <taxon>Polypodiopsida</taxon>
        <taxon>Polypodiidae</taxon>
        <taxon>Polypodiales</taxon>
        <taxon>Pteridineae</taxon>
        <taxon>Pteridaceae</taxon>
        <taxon>Parkerioideae</taxon>
        <taxon>Ceratopteris</taxon>
    </lineage>
</organism>
<feature type="region of interest" description="Disordered" evidence="1">
    <location>
        <begin position="21"/>
        <end position="53"/>
    </location>
</feature>
<evidence type="ECO:0000256" key="1">
    <source>
        <dbReference type="SAM" id="MobiDB-lite"/>
    </source>
</evidence>
<feature type="compositionally biased region" description="Acidic residues" evidence="1">
    <location>
        <begin position="324"/>
        <end position="335"/>
    </location>
</feature>
<name>A0A8T2VD61_CERRI</name>
<dbReference type="Proteomes" id="UP000825935">
    <property type="component" value="Chromosome 1"/>
</dbReference>
<proteinExistence type="predicted"/>
<keyword evidence="3" id="KW-1185">Reference proteome</keyword>
<feature type="region of interest" description="Disordered" evidence="1">
    <location>
        <begin position="177"/>
        <end position="225"/>
    </location>
</feature>
<evidence type="ECO:0000313" key="3">
    <source>
        <dbReference type="Proteomes" id="UP000825935"/>
    </source>
</evidence>
<feature type="compositionally biased region" description="Pro residues" evidence="1">
    <location>
        <begin position="22"/>
        <end position="31"/>
    </location>
</feature>
<gene>
    <name evidence="2" type="ORF">KP509_01G054100</name>
</gene>
<evidence type="ECO:0000313" key="2">
    <source>
        <dbReference type="EMBL" id="KAH7446401.1"/>
    </source>
</evidence>
<dbReference type="AlphaFoldDB" id="A0A8T2VD61"/>
<accession>A0A8T2VD61</accession>